<dbReference type="Pfam" id="PF12796">
    <property type="entry name" value="Ank_2"/>
    <property type="match status" value="1"/>
</dbReference>
<keyword evidence="1" id="KW-0677">Repeat</keyword>
<dbReference type="PROSITE" id="PS50088">
    <property type="entry name" value="ANK_REPEAT"/>
    <property type="match status" value="1"/>
</dbReference>
<dbReference type="PROSITE" id="PS50297">
    <property type="entry name" value="ANK_REP_REGION"/>
    <property type="match status" value="1"/>
</dbReference>
<evidence type="ECO:0000256" key="2">
    <source>
        <dbReference type="ARBA" id="ARBA00023043"/>
    </source>
</evidence>
<dbReference type="KEGG" id="tva:4767103"/>
<dbReference type="PANTHER" id="PTHR46680:SF3">
    <property type="entry name" value="NF-KAPPA-B INHIBITOR CACTUS"/>
    <property type="match status" value="1"/>
</dbReference>
<dbReference type="InterPro" id="IPR002110">
    <property type="entry name" value="Ankyrin_rpt"/>
</dbReference>
<dbReference type="SMR" id="A2EDX1"/>
<name>A2EDX1_TRIV3</name>
<feature type="repeat" description="ANK" evidence="3">
    <location>
        <begin position="15"/>
        <end position="47"/>
    </location>
</feature>
<dbReference type="SUPFAM" id="SSF48403">
    <property type="entry name" value="Ankyrin repeat"/>
    <property type="match status" value="1"/>
</dbReference>
<evidence type="ECO:0000256" key="1">
    <source>
        <dbReference type="ARBA" id="ARBA00022737"/>
    </source>
</evidence>
<sequence>MLLHHGTDPNIQDGDGYTPLHWAVQKQNENFVEILVEFKANSNFGDFEGITPLEMAKAMKLDNILTIMERSKEPPPQVETFSGCSIFGYVFGGKAEPQVLPSKSKK</sequence>
<keyword evidence="2 3" id="KW-0040">ANK repeat</keyword>
<accession>A2EDX1</accession>
<evidence type="ECO:0000313" key="5">
    <source>
        <dbReference type="Proteomes" id="UP000001542"/>
    </source>
</evidence>
<dbReference type="RefSeq" id="XP_001321410.1">
    <property type="nucleotide sequence ID" value="XM_001321375.1"/>
</dbReference>
<gene>
    <name evidence="4" type="ORF">TVAG_364020</name>
</gene>
<evidence type="ECO:0000313" key="4">
    <source>
        <dbReference type="EMBL" id="EAY09187.1"/>
    </source>
</evidence>
<reference evidence="4" key="1">
    <citation type="submission" date="2006-10" db="EMBL/GenBank/DDBJ databases">
        <authorList>
            <person name="Amadeo P."/>
            <person name="Zhao Q."/>
            <person name="Wortman J."/>
            <person name="Fraser-Liggett C."/>
            <person name="Carlton J."/>
        </authorList>
    </citation>
    <scope>NUCLEOTIDE SEQUENCE</scope>
    <source>
        <strain evidence="4">G3</strain>
    </source>
</reference>
<keyword evidence="5" id="KW-1185">Reference proteome</keyword>
<dbReference type="InParanoid" id="A2EDX1"/>
<dbReference type="VEuPathDB" id="TrichDB:TVAGG3_0948240"/>
<dbReference type="VEuPathDB" id="TrichDB:TVAG_364020"/>
<dbReference type="InterPro" id="IPR036770">
    <property type="entry name" value="Ankyrin_rpt-contain_sf"/>
</dbReference>
<protein>
    <submittedName>
        <fullName evidence="4">Uncharacterized protein</fullName>
    </submittedName>
</protein>
<dbReference type="InterPro" id="IPR051070">
    <property type="entry name" value="NF-kappa-B_inhibitor"/>
</dbReference>
<dbReference type="SMART" id="SM00248">
    <property type="entry name" value="ANK"/>
    <property type="match status" value="1"/>
</dbReference>
<dbReference type="PANTHER" id="PTHR46680">
    <property type="entry name" value="NF-KAPPA-B INHIBITOR ALPHA"/>
    <property type="match status" value="1"/>
</dbReference>
<organism evidence="4 5">
    <name type="scientific">Trichomonas vaginalis (strain ATCC PRA-98 / G3)</name>
    <dbReference type="NCBI Taxonomy" id="412133"/>
    <lineage>
        <taxon>Eukaryota</taxon>
        <taxon>Metamonada</taxon>
        <taxon>Parabasalia</taxon>
        <taxon>Trichomonadida</taxon>
        <taxon>Trichomonadidae</taxon>
        <taxon>Trichomonas</taxon>
    </lineage>
</organism>
<dbReference type="EMBL" id="DS113363">
    <property type="protein sequence ID" value="EAY09187.1"/>
    <property type="molecule type" value="Genomic_DNA"/>
</dbReference>
<dbReference type="AlphaFoldDB" id="A2EDX1"/>
<dbReference type="Gene3D" id="1.25.40.20">
    <property type="entry name" value="Ankyrin repeat-containing domain"/>
    <property type="match status" value="1"/>
</dbReference>
<dbReference type="STRING" id="5722.A2EDX1"/>
<reference evidence="4" key="2">
    <citation type="journal article" date="2007" name="Science">
        <title>Draft genome sequence of the sexually transmitted pathogen Trichomonas vaginalis.</title>
        <authorList>
            <person name="Carlton J.M."/>
            <person name="Hirt R.P."/>
            <person name="Silva J.C."/>
            <person name="Delcher A.L."/>
            <person name="Schatz M."/>
            <person name="Zhao Q."/>
            <person name="Wortman J.R."/>
            <person name="Bidwell S.L."/>
            <person name="Alsmark U.C.M."/>
            <person name="Besteiro S."/>
            <person name="Sicheritz-Ponten T."/>
            <person name="Noel C.J."/>
            <person name="Dacks J.B."/>
            <person name="Foster P.G."/>
            <person name="Simillion C."/>
            <person name="Van de Peer Y."/>
            <person name="Miranda-Saavedra D."/>
            <person name="Barton G.J."/>
            <person name="Westrop G.D."/>
            <person name="Mueller S."/>
            <person name="Dessi D."/>
            <person name="Fiori P.L."/>
            <person name="Ren Q."/>
            <person name="Paulsen I."/>
            <person name="Zhang H."/>
            <person name="Bastida-Corcuera F.D."/>
            <person name="Simoes-Barbosa A."/>
            <person name="Brown M.T."/>
            <person name="Hayes R.D."/>
            <person name="Mukherjee M."/>
            <person name="Okumura C.Y."/>
            <person name="Schneider R."/>
            <person name="Smith A.J."/>
            <person name="Vanacova S."/>
            <person name="Villalvazo M."/>
            <person name="Haas B.J."/>
            <person name="Pertea M."/>
            <person name="Feldblyum T.V."/>
            <person name="Utterback T.R."/>
            <person name="Shu C.L."/>
            <person name="Osoegawa K."/>
            <person name="de Jong P.J."/>
            <person name="Hrdy I."/>
            <person name="Horvathova L."/>
            <person name="Zubacova Z."/>
            <person name="Dolezal P."/>
            <person name="Malik S.B."/>
            <person name="Logsdon J.M. Jr."/>
            <person name="Henze K."/>
            <person name="Gupta A."/>
            <person name="Wang C.C."/>
            <person name="Dunne R.L."/>
            <person name="Upcroft J.A."/>
            <person name="Upcroft P."/>
            <person name="White O."/>
            <person name="Salzberg S.L."/>
            <person name="Tang P."/>
            <person name="Chiu C.-H."/>
            <person name="Lee Y.-S."/>
            <person name="Embley T.M."/>
            <person name="Coombs G.H."/>
            <person name="Mottram J.C."/>
            <person name="Tachezy J."/>
            <person name="Fraser-Liggett C.M."/>
            <person name="Johnson P.J."/>
        </authorList>
    </citation>
    <scope>NUCLEOTIDE SEQUENCE [LARGE SCALE GENOMIC DNA]</scope>
    <source>
        <strain evidence="4">G3</strain>
    </source>
</reference>
<dbReference type="Proteomes" id="UP000001542">
    <property type="component" value="Unassembled WGS sequence"/>
</dbReference>
<evidence type="ECO:0000256" key="3">
    <source>
        <dbReference type="PROSITE-ProRule" id="PRU00023"/>
    </source>
</evidence>
<proteinExistence type="predicted"/>
<dbReference type="OrthoDB" id="5314041at2759"/>